<evidence type="ECO:0000256" key="2">
    <source>
        <dbReference type="ARBA" id="ARBA00022679"/>
    </source>
</evidence>
<dbReference type="InterPro" id="IPR001214">
    <property type="entry name" value="SET_dom"/>
</dbReference>
<evidence type="ECO:0000256" key="1">
    <source>
        <dbReference type="ARBA" id="ARBA00022603"/>
    </source>
</evidence>
<dbReference type="Proteomes" id="UP000002035">
    <property type="component" value="Unassembled WGS sequence"/>
</dbReference>
<dbReference type="PANTHER" id="PTHR13271:SF34">
    <property type="entry name" value="N-LYSINE METHYLTRANSFERASE SETD6"/>
    <property type="match status" value="1"/>
</dbReference>
<name>C5FRR9_ARTOC</name>
<organism evidence="6 7">
    <name type="scientific">Arthroderma otae (strain ATCC MYA-4605 / CBS 113480)</name>
    <name type="common">Microsporum canis</name>
    <dbReference type="NCBI Taxonomy" id="554155"/>
    <lineage>
        <taxon>Eukaryota</taxon>
        <taxon>Fungi</taxon>
        <taxon>Dikarya</taxon>
        <taxon>Ascomycota</taxon>
        <taxon>Pezizomycotina</taxon>
        <taxon>Eurotiomycetes</taxon>
        <taxon>Eurotiomycetidae</taxon>
        <taxon>Onygenales</taxon>
        <taxon>Arthrodermataceae</taxon>
        <taxon>Microsporum</taxon>
    </lineage>
</organism>
<evidence type="ECO:0000313" key="7">
    <source>
        <dbReference type="Proteomes" id="UP000002035"/>
    </source>
</evidence>
<dbReference type="GeneID" id="9228732"/>
<dbReference type="SUPFAM" id="SSF81822">
    <property type="entry name" value="RuBisCo LSMT C-terminal, substrate-binding domain"/>
    <property type="match status" value="1"/>
</dbReference>
<dbReference type="GO" id="GO:0016279">
    <property type="term" value="F:protein-lysine N-methyltransferase activity"/>
    <property type="evidence" value="ECO:0007669"/>
    <property type="project" value="UniProtKB-ARBA"/>
</dbReference>
<keyword evidence="1" id="KW-0489">Methyltransferase</keyword>
<dbReference type="HOGENOM" id="CLU_017135_0_0_1"/>
<dbReference type="SUPFAM" id="SSF82199">
    <property type="entry name" value="SET domain"/>
    <property type="match status" value="1"/>
</dbReference>
<dbReference type="GO" id="GO:0005634">
    <property type="term" value="C:nucleus"/>
    <property type="evidence" value="ECO:0007669"/>
    <property type="project" value="TreeGrafter"/>
</dbReference>
<proteinExistence type="predicted"/>
<dbReference type="RefSeq" id="XP_002845522.1">
    <property type="nucleotide sequence ID" value="XM_002845476.1"/>
</dbReference>
<dbReference type="VEuPathDB" id="FungiDB:MCYG_05391"/>
<dbReference type="EMBL" id="DS995705">
    <property type="protein sequence ID" value="EEQ32572.1"/>
    <property type="molecule type" value="Genomic_DNA"/>
</dbReference>
<dbReference type="InterPro" id="IPR046341">
    <property type="entry name" value="SET_dom_sf"/>
</dbReference>
<dbReference type="Gene3D" id="3.90.1420.10">
    <property type="entry name" value="Rubisco LSMT, substrate-binding domain"/>
    <property type="match status" value="1"/>
</dbReference>
<protein>
    <submittedName>
        <fullName evidence="6">SET domain-containing protein</fullName>
    </submittedName>
</protein>
<dbReference type="FunFam" id="3.90.1410.10:FF:000007">
    <property type="entry name" value="Ribosomal lysine N-methyltransferase 4"/>
    <property type="match status" value="1"/>
</dbReference>
<keyword evidence="7" id="KW-1185">Reference proteome</keyword>
<accession>C5FRR9</accession>
<dbReference type="Gene3D" id="3.90.1410.10">
    <property type="entry name" value="set domain protein methyltransferase, domain 1"/>
    <property type="match status" value="1"/>
</dbReference>
<dbReference type="GO" id="GO:0032259">
    <property type="term" value="P:methylation"/>
    <property type="evidence" value="ECO:0007669"/>
    <property type="project" value="UniProtKB-KW"/>
</dbReference>
<evidence type="ECO:0000256" key="4">
    <source>
        <dbReference type="SAM" id="MobiDB-lite"/>
    </source>
</evidence>
<dbReference type="InterPro" id="IPR036464">
    <property type="entry name" value="Rubisco_LSMT_subst-bd_sf"/>
</dbReference>
<dbReference type="OMA" id="RVDWWLE"/>
<dbReference type="STRING" id="554155.C5FRR9"/>
<dbReference type="InterPro" id="IPR050600">
    <property type="entry name" value="SETD3_SETD6_MTase"/>
</dbReference>
<dbReference type="Pfam" id="PF09273">
    <property type="entry name" value="Rubis-subs-bind"/>
    <property type="match status" value="1"/>
</dbReference>
<keyword evidence="2" id="KW-0808">Transferase</keyword>
<dbReference type="OrthoDB" id="341421at2759"/>
<dbReference type="Pfam" id="PF00856">
    <property type="entry name" value="SET"/>
    <property type="match status" value="1"/>
</dbReference>
<dbReference type="PANTHER" id="PTHR13271">
    <property type="entry name" value="UNCHARACTERIZED PUTATIVE METHYLTRANSFERASE"/>
    <property type="match status" value="1"/>
</dbReference>
<dbReference type="PROSITE" id="PS50280">
    <property type="entry name" value="SET"/>
    <property type="match status" value="1"/>
</dbReference>
<evidence type="ECO:0000256" key="3">
    <source>
        <dbReference type="ARBA" id="ARBA00022691"/>
    </source>
</evidence>
<feature type="region of interest" description="Disordered" evidence="4">
    <location>
        <begin position="465"/>
        <end position="491"/>
    </location>
</feature>
<dbReference type="AlphaFoldDB" id="C5FRR9"/>
<feature type="domain" description="SET" evidence="5">
    <location>
        <begin position="35"/>
        <end position="284"/>
    </location>
</feature>
<sequence length="491" mass="55043">MPVLMDSAGKDQFNKLSDDFMLWLKRSSPNFKVHPDIRITDLRSIGAGRGICHLIADAWELGAVRDIAEDEELFVIPEDLILSVENSKAREALGLNETQLGPWLSLIIVMIYEYYQGEQSRWEPYFHILPTSFDTLMFWTEAQLQELQGCAVVDKIGKSAADEAILQKVVPLIQANPHHFPARSGMPPLDSNDALLCLAHRMGSLIMAYAFDIEKTEGADDDAAEDGYMTDDEDEPAKGMVPLADIFNADAQRNNARLFQEEGSFVMKAIRNIQAGEEIFNDYGELPRADLLRRYGYVTDNYAQYDVVEFSLDSICNAAGLPDSHPGPSNPQLELLDNLGLLEDGYSIPRISDSESLNDAIPEDFLILLNTLTLPVANLNDLRARNKAPKPEFSAASAAVLLPLAVQRLCEYPTTIQSDKKMLQCLEQNFNPNDSNSRRMKMAVQVRMGEKEILAQVLRQLDTYPMHQGHSGSTKHAMTNDEYTSKRQRQL</sequence>
<dbReference type="eggNOG" id="KOG1338">
    <property type="taxonomic scope" value="Eukaryota"/>
</dbReference>
<evidence type="ECO:0000313" key="6">
    <source>
        <dbReference type="EMBL" id="EEQ32572.1"/>
    </source>
</evidence>
<keyword evidence="3" id="KW-0949">S-adenosyl-L-methionine</keyword>
<reference evidence="7" key="1">
    <citation type="journal article" date="2012" name="MBio">
        <title>Comparative genome analysis of Trichophyton rubrum and related dermatophytes reveals candidate genes involved in infection.</title>
        <authorList>
            <person name="Martinez D.A."/>
            <person name="Oliver B.G."/>
            <person name="Graeser Y."/>
            <person name="Goldberg J.M."/>
            <person name="Li W."/>
            <person name="Martinez-Rossi N.M."/>
            <person name="Monod M."/>
            <person name="Shelest E."/>
            <person name="Barton R.C."/>
            <person name="Birch E."/>
            <person name="Brakhage A.A."/>
            <person name="Chen Z."/>
            <person name="Gurr S.J."/>
            <person name="Heiman D."/>
            <person name="Heitman J."/>
            <person name="Kosti I."/>
            <person name="Rossi A."/>
            <person name="Saif S."/>
            <person name="Samalova M."/>
            <person name="Saunders C.W."/>
            <person name="Shea T."/>
            <person name="Summerbell R.C."/>
            <person name="Xu J."/>
            <person name="Young S."/>
            <person name="Zeng Q."/>
            <person name="Birren B.W."/>
            <person name="Cuomo C.A."/>
            <person name="White T.C."/>
        </authorList>
    </citation>
    <scope>NUCLEOTIDE SEQUENCE [LARGE SCALE GENOMIC DNA]</scope>
    <source>
        <strain evidence="7">ATCC MYA-4605 / CBS 113480</strain>
    </source>
</reference>
<evidence type="ECO:0000259" key="5">
    <source>
        <dbReference type="PROSITE" id="PS50280"/>
    </source>
</evidence>
<dbReference type="InterPro" id="IPR015353">
    <property type="entry name" value="Rubisco_LSMT_subst-bd"/>
</dbReference>
<gene>
    <name evidence="6" type="ORF">MCYG_05391</name>
</gene>